<keyword evidence="3" id="KW-1185">Reference proteome</keyword>
<keyword evidence="2" id="KW-0489">Methyltransferase</keyword>
<evidence type="ECO:0000259" key="1">
    <source>
        <dbReference type="Pfam" id="PF05050"/>
    </source>
</evidence>
<gene>
    <name evidence="2" type="ORF">H4075_16190</name>
</gene>
<protein>
    <submittedName>
        <fullName evidence="2">FkbM family methyltransferase</fullName>
    </submittedName>
</protein>
<evidence type="ECO:0000313" key="3">
    <source>
        <dbReference type="Proteomes" id="UP000515344"/>
    </source>
</evidence>
<organism evidence="2 3">
    <name type="scientific">Lacibacter sediminis</name>
    <dbReference type="NCBI Taxonomy" id="2760713"/>
    <lineage>
        <taxon>Bacteria</taxon>
        <taxon>Pseudomonadati</taxon>
        <taxon>Bacteroidota</taxon>
        <taxon>Chitinophagia</taxon>
        <taxon>Chitinophagales</taxon>
        <taxon>Chitinophagaceae</taxon>
        <taxon>Lacibacter</taxon>
    </lineage>
</organism>
<dbReference type="InterPro" id="IPR006342">
    <property type="entry name" value="FkbM_mtfrase"/>
</dbReference>
<keyword evidence="2" id="KW-0808">Transferase</keyword>
<dbReference type="Pfam" id="PF05050">
    <property type="entry name" value="Methyltransf_21"/>
    <property type="match status" value="1"/>
</dbReference>
<dbReference type="KEGG" id="lacs:H4075_16190"/>
<dbReference type="Gene3D" id="3.40.50.150">
    <property type="entry name" value="Vaccinia Virus protein VP39"/>
    <property type="match status" value="1"/>
</dbReference>
<dbReference type="GO" id="GO:0032259">
    <property type="term" value="P:methylation"/>
    <property type="evidence" value="ECO:0007669"/>
    <property type="project" value="UniProtKB-KW"/>
</dbReference>
<name>A0A7G5XDQ6_9BACT</name>
<dbReference type="RefSeq" id="WP_182801871.1">
    <property type="nucleotide sequence ID" value="NZ_CP060007.1"/>
</dbReference>
<dbReference type="SUPFAM" id="SSF53335">
    <property type="entry name" value="S-adenosyl-L-methionine-dependent methyltransferases"/>
    <property type="match status" value="1"/>
</dbReference>
<feature type="domain" description="Methyltransferase FkbM" evidence="1">
    <location>
        <begin position="101"/>
        <end position="268"/>
    </location>
</feature>
<sequence length="302" mass="34049">MMQSLGDKLVKVEKLAKRSKLRRLLHHPVKYVFAVGYRTILYPLMKKGMSVKATTFFETKMHLLLPAATDIYLTGGKSDPSEIRLAKFMIQHVKEATCFFDVGAHFGYYSLLAAKLLGESGVVCSFEPSTKNFDVLQQNAADQKNIHLYNAAVSDTTDELLFYEFPALYSEFNTAGIEQFEEAAWLTKYQPEIKKVSSIVLDQLVEEKGYKPSMIKIDVEGGEYNVIKGLVNYLTANECVVIMEYLSEARKNEAHKKAVALLTEMGFSAFAITDEETVKKLDNVEAYIASLQTQSENIVFKK</sequence>
<evidence type="ECO:0000313" key="2">
    <source>
        <dbReference type="EMBL" id="QNA43609.1"/>
    </source>
</evidence>
<dbReference type="InterPro" id="IPR029063">
    <property type="entry name" value="SAM-dependent_MTases_sf"/>
</dbReference>
<reference evidence="3" key="1">
    <citation type="submission" date="2020-08" db="EMBL/GenBank/DDBJ databases">
        <title>Lacibacter sp. S13-6-6 genome sequencing.</title>
        <authorList>
            <person name="Jin L."/>
        </authorList>
    </citation>
    <scope>NUCLEOTIDE SEQUENCE [LARGE SCALE GENOMIC DNA]</scope>
    <source>
        <strain evidence="3">S13-6-6</strain>
    </source>
</reference>
<dbReference type="InterPro" id="IPR052514">
    <property type="entry name" value="SAM-dependent_MTase"/>
</dbReference>
<dbReference type="PANTHER" id="PTHR34203">
    <property type="entry name" value="METHYLTRANSFERASE, FKBM FAMILY PROTEIN"/>
    <property type="match status" value="1"/>
</dbReference>
<dbReference type="EMBL" id="CP060007">
    <property type="protein sequence ID" value="QNA43609.1"/>
    <property type="molecule type" value="Genomic_DNA"/>
</dbReference>
<dbReference type="Proteomes" id="UP000515344">
    <property type="component" value="Chromosome"/>
</dbReference>
<dbReference type="PANTHER" id="PTHR34203:SF15">
    <property type="entry name" value="SLL1173 PROTEIN"/>
    <property type="match status" value="1"/>
</dbReference>
<dbReference type="GO" id="GO:0008168">
    <property type="term" value="F:methyltransferase activity"/>
    <property type="evidence" value="ECO:0007669"/>
    <property type="project" value="UniProtKB-KW"/>
</dbReference>
<proteinExistence type="predicted"/>
<accession>A0A7G5XDQ6</accession>
<dbReference type="AlphaFoldDB" id="A0A7G5XDQ6"/>
<dbReference type="NCBIfam" id="TIGR01444">
    <property type="entry name" value="fkbM_fam"/>
    <property type="match status" value="1"/>
</dbReference>